<dbReference type="InterPro" id="IPR001304">
    <property type="entry name" value="C-type_lectin-like"/>
</dbReference>
<dbReference type="Gene3D" id="3.10.100.10">
    <property type="entry name" value="Mannose-Binding Protein A, subunit A"/>
    <property type="match status" value="2"/>
</dbReference>
<dbReference type="AlphaFoldDB" id="A0AA88MZ02"/>
<reference evidence="2" key="1">
    <citation type="submission" date="2023-08" db="EMBL/GenBank/DDBJ databases">
        <title>Pelteobagrus vachellii genome.</title>
        <authorList>
            <person name="Liu H."/>
        </authorList>
    </citation>
    <scope>NUCLEOTIDE SEQUENCE</scope>
    <source>
        <strain evidence="2">PRFRI_2022a</strain>
        <tissue evidence="2">Muscle</tissue>
    </source>
</reference>
<dbReference type="Proteomes" id="UP001187315">
    <property type="component" value="Unassembled WGS sequence"/>
</dbReference>
<sequence>MVQFQDEAQRQKFSSTAWIGLYNDINSWRWSMGNEPLGIMRAWGPIQPDNWNGNETCVAIYNSEWFDRICSSIFNFVCFDGNKTGNQSFIYSSKSMTWLAAQSYCRTYYTDLASVRDTTENSFLAGLNPLNNVWIGLFRDAWKWTDNTSFSTISWMSGKPDNALDNENCGYINNGQAADAQCSVIMPSYCYSDITGKQQILRVKVRFSQDVNNPAVKEAMLEQIKQKLMDHGMPETITVKWREKPDGTVFYMSVI</sequence>
<dbReference type="PANTHER" id="PTHR45784:SF3">
    <property type="entry name" value="C-TYPE LECTIN DOMAIN FAMILY 4 MEMBER K-LIKE-RELATED"/>
    <property type="match status" value="1"/>
</dbReference>
<evidence type="ECO:0000313" key="2">
    <source>
        <dbReference type="EMBL" id="KAK2845981.1"/>
    </source>
</evidence>
<evidence type="ECO:0000313" key="3">
    <source>
        <dbReference type="Proteomes" id="UP001187315"/>
    </source>
</evidence>
<proteinExistence type="predicted"/>
<feature type="domain" description="C-type lectin" evidence="1">
    <location>
        <begin position="18"/>
        <end position="79"/>
    </location>
</feature>
<dbReference type="InterPro" id="IPR016187">
    <property type="entry name" value="CTDL_fold"/>
</dbReference>
<evidence type="ECO:0000259" key="1">
    <source>
        <dbReference type="PROSITE" id="PS50041"/>
    </source>
</evidence>
<dbReference type="PROSITE" id="PS50041">
    <property type="entry name" value="C_TYPE_LECTIN_2"/>
    <property type="match status" value="2"/>
</dbReference>
<dbReference type="SUPFAM" id="SSF56436">
    <property type="entry name" value="C-type lectin-like"/>
    <property type="match status" value="2"/>
</dbReference>
<dbReference type="EMBL" id="JAVHJS010000010">
    <property type="protein sequence ID" value="KAK2845981.1"/>
    <property type="molecule type" value="Genomic_DNA"/>
</dbReference>
<dbReference type="SMART" id="SM00034">
    <property type="entry name" value="CLECT"/>
    <property type="match status" value="1"/>
</dbReference>
<dbReference type="Pfam" id="PF00059">
    <property type="entry name" value="Lectin_C"/>
    <property type="match status" value="2"/>
</dbReference>
<comment type="caution">
    <text evidence="2">The sequence shown here is derived from an EMBL/GenBank/DDBJ whole genome shotgun (WGS) entry which is preliminary data.</text>
</comment>
<accession>A0AA88MZ02</accession>
<keyword evidence="3" id="KW-1185">Reference proteome</keyword>
<feature type="domain" description="C-type lectin" evidence="1">
    <location>
        <begin position="84"/>
        <end position="191"/>
    </location>
</feature>
<dbReference type="PANTHER" id="PTHR45784">
    <property type="entry name" value="C-TYPE LECTIN DOMAIN FAMILY 20 MEMBER A-RELATED"/>
    <property type="match status" value="1"/>
</dbReference>
<name>A0AA88MZ02_TACVA</name>
<dbReference type="InterPro" id="IPR016186">
    <property type="entry name" value="C-type_lectin-like/link_sf"/>
</dbReference>
<organism evidence="2 3">
    <name type="scientific">Tachysurus vachellii</name>
    <name type="common">Darkbarbel catfish</name>
    <name type="synonym">Pelteobagrus vachellii</name>
    <dbReference type="NCBI Taxonomy" id="175792"/>
    <lineage>
        <taxon>Eukaryota</taxon>
        <taxon>Metazoa</taxon>
        <taxon>Chordata</taxon>
        <taxon>Craniata</taxon>
        <taxon>Vertebrata</taxon>
        <taxon>Euteleostomi</taxon>
        <taxon>Actinopterygii</taxon>
        <taxon>Neopterygii</taxon>
        <taxon>Teleostei</taxon>
        <taxon>Ostariophysi</taxon>
        <taxon>Siluriformes</taxon>
        <taxon>Bagridae</taxon>
        <taxon>Tachysurus</taxon>
    </lineage>
</organism>
<protein>
    <recommendedName>
        <fullName evidence="1">C-type lectin domain-containing protein</fullName>
    </recommendedName>
</protein>
<gene>
    <name evidence="2" type="ORF">Q7C36_010835</name>
</gene>